<name>A0ABN3EIN4_9ACTN</name>
<feature type="transmembrane region" description="Helical" evidence="1">
    <location>
        <begin position="75"/>
        <end position="96"/>
    </location>
</feature>
<proteinExistence type="predicted"/>
<dbReference type="EMBL" id="BAAATR010000024">
    <property type="protein sequence ID" value="GAA2259709.1"/>
    <property type="molecule type" value="Genomic_DNA"/>
</dbReference>
<evidence type="ECO:0000313" key="2">
    <source>
        <dbReference type="EMBL" id="GAA2259709.1"/>
    </source>
</evidence>
<accession>A0ABN3EIN4</accession>
<evidence type="ECO:0000256" key="1">
    <source>
        <dbReference type="SAM" id="Phobius"/>
    </source>
</evidence>
<keyword evidence="1" id="KW-1133">Transmembrane helix</keyword>
<evidence type="ECO:0000313" key="3">
    <source>
        <dbReference type="Proteomes" id="UP001500305"/>
    </source>
</evidence>
<feature type="transmembrane region" description="Helical" evidence="1">
    <location>
        <begin position="108"/>
        <end position="126"/>
    </location>
</feature>
<reference evidence="2 3" key="1">
    <citation type="journal article" date="2019" name="Int. J. Syst. Evol. Microbiol.">
        <title>The Global Catalogue of Microorganisms (GCM) 10K type strain sequencing project: providing services to taxonomists for standard genome sequencing and annotation.</title>
        <authorList>
            <consortium name="The Broad Institute Genomics Platform"/>
            <consortium name="The Broad Institute Genome Sequencing Center for Infectious Disease"/>
            <person name="Wu L."/>
            <person name="Ma J."/>
        </authorList>
    </citation>
    <scope>NUCLEOTIDE SEQUENCE [LARGE SCALE GENOMIC DNA]</scope>
    <source>
        <strain evidence="2 3">JCM 7356</strain>
    </source>
</reference>
<protein>
    <submittedName>
        <fullName evidence="2">Uncharacterized protein</fullName>
    </submittedName>
</protein>
<keyword evidence="1" id="KW-0472">Membrane</keyword>
<keyword evidence="1" id="KW-0812">Transmembrane</keyword>
<feature type="transmembrane region" description="Helical" evidence="1">
    <location>
        <begin position="30"/>
        <end position="48"/>
    </location>
</feature>
<keyword evidence="3" id="KW-1185">Reference proteome</keyword>
<dbReference type="Proteomes" id="UP001500305">
    <property type="component" value="Unassembled WGS sequence"/>
</dbReference>
<gene>
    <name evidence="2" type="ORF">GCM10010430_49740</name>
</gene>
<sequence length="149" mass="15639">MMSAEPSDLAQTTTGARVPDSLDRAAWRRTALSVLVAAVAGVACTSYADWAKDRAWEAAHGDCVPYPGMPLSAQAAAWAGAVVGALVVIAIPLLLWTGTRKPEPVQSLLIPLLKAMLFASLLMLLFEVGSLLAALPDFHPHGRGGDCSF</sequence>
<comment type="caution">
    <text evidence="2">The sequence shown here is derived from an EMBL/GenBank/DDBJ whole genome shotgun (WGS) entry which is preliminary data.</text>
</comment>
<organism evidence="2 3">
    <name type="scientific">Kitasatospora cystarginea</name>
    <dbReference type="NCBI Taxonomy" id="58350"/>
    <lineage>
        <taxon>Bacteria</taxon>
        <taxon>Bacillati</taxon>
        <taxon>Actinomycetota</taxon>
        <taxon>Actinomycetes</taxon>
        <taxon>Kitasatosporales</taxon>
        <taxon>Streptomycetaceae</taxon>
        <taxon>Kitasatospora</taxon>
    </lineage>
</organism>